<feature type="transmembrane region" description="Helical" evidence="1">
    <location>
        <begin position="6"/>
        <end position="24"/>
    </location>
</feature>
<keyword evidence="1" id="KW-1133">Transmembrane helix</keyword>
<dbReference type="Proteomes" id="UP000233343">
    <property type="component" value="Unassembled WGS sequence"/>
</dbReference>
<name>A0A2N0ZE26_9BACI</name>
<keyword evidence="3" id="KW-1185">Reference proteome</keyword>
<sequence length="66" mass="7801">MNVWIFLVFCAGLLGLGFFIDWLAKRKGLDHYSPEENERNVSESERIYTETYMNQMRNNNDQGPLQ</sequence>
<gene>
    <name evidence="2" type="ORF">CWS20_16745</name>
</gene>
<evidence type="ECO:0000313" key="3">
    <source>
        <dbReference type="Proteomes" id="UP000233343"/>
    </source>
</evidence>
<evidence type="ECO:0000313" key="2">
    <source>
        <dbReference type="EMBL" id="PKG27745.1"/>
    </source>
</evidence>
<reference evidence="2 3" key="1">
    <citation type="journal article" date="2010" name="Int. J. Syst. Evol. Microbiol.">
        <title>Bacillus horneckiae sp. nov., isolated from a spacecraft-assembly clean room.</title>
        <authorList>
            <person name="Vaishampayan P."/>
            <person name="Probst A."/>
            <person name="Krishnamurthi S."/>
            <person name="Ghosh S."/>
            <person name="Osman S."/>
            <person name="McDowall A."/>
            <person name="Ruckmani A."/>
            <person name="Mayilraj S."/>
            <person name="Venkateswaran K."/>
        </authorList>
    </citation>
    <scope>NUCLEOTIDE SEQUENCE [LARGE SCALE GENOMIC DNA]</scope>
    <source>
        <strain evidence="3">1PO1SC</strain>
    </source>
</reference>
<comment type="caution">
    <text evidence="2">The sequence shown here is derived from an EMBL/GenBank/DDBJ whole genome shotgun (WGS) entry which is preliminary data.</text>
</comment>
<keyword evidence="1" id="KW-0472">Membrane</keyword>
<organism evidence="2 3">
    <name type="scientific">Cytobacillus horneckiae</name>
    <dbReference type="NCBI Taxonomy" id="549687"/>
    <lineage>
        <taxon>Bacteria</taxon>
        <taxon>Bacillati</taxon>
        <taxon>Bacillota</taxon>
        <taxon>Bacilli</taxon>
        <taxon>Bacillales</taxon>
        <taxon>Bacillaceae</taxon>
        <taxon>Cytobacillus</taxon>
    </lineage>
</organism>
<evidence type="ECO:0000256" key="1">
    <source>
        <dbReference type="SAM" id="Phobius"/>
    </source>
</evidence>
<proteinExistence type="predicted"/>
<dbReference type="AlphaFoldDB" id="A0A2N0ZE26"/>
<dbReference type="EMBL" id="PISD01000036">
    <property type="protein sequence ID" value="PKG27745.1"/>
    <property type="molecule type" value="Genomic_DNA"/>
</dbReference>
<protein>
    <submittedName>
        <fullName evidence="2">Uncharacterized protein</fullName>
    </submittedName>
</protein>
<dbReference type="RefSeq" id="WP_066192047.1">
    <property type="nucleotide sequence ID" value="NZ_JAFDQP010000012.1"/>
</dbReference>
<accession>A0A2N0ZE26</accession>
<keyword evidence="1" id="KW-0812">Transmembrane</keyword>